<feature type="transmembrane region" description="Helical" evidence="1">
    <location>
        <begin position="102"/>
        <end position="127"/>
    </location>
</feature>
<accession>A0A1H9S8D5</accession>
<keyword evidence="1" id="KW-0472">Membrane</keyword>
<protein>
    <submittedName>
        <fullName evidence="2">Uncharacterized protein</fullName>
    </submittedName>
</protein>
<feature type="transmembrane region" description="Helical" evidence="1">
    <location>
        <begin position="31"/>
        <end position="51"/>
    </location>
</feature>
<keyword evidence="1" id="KW-0812">Transmembrane</keyword>
<evidence type="ECO:0000313" key="2">
    <source>
        <dbReference type="EMBL" id="SER80449.1"/>
    </source>
</evidence>
<name>A0A1H9S8D5_9STRE</name>
<dbReference type="EMBL" id="FOGM01000009">
    <property type="protein sequence ID" value="SER80449.1"/>
    <property type="molecule type" value="Genomic_DNA"/>
</dbReference>
<proteinExistence type="predicted"/>
<dbReference type="Proteomes" id="UP000182712">
    <property type="component" value="Unassembled WGS sequence"/>
</dbReference>
<sequence>MLIVVFLGCHLVIVVSFFLVAKMKTIRLDFYLKSLIVFLPLIGAVSAFYIFKDRKSRFVDGELAFEEVIPWLIDDTVKQNQLNSKDNVMLDITLSLLFRRHFYLIILGLNVGSSSMSFLTHQISLYLCYVRHV</sequence>
<evidence type="ECO:0000313" key="3">
    <source>
        <dbReference type="Proteomes" id="UP000182712"/>
    </source>
</evidence>
<dbReference type="RefSeq" id="WP_256201796.1">
    <property type="nucleotide sequence ID" value="NZ_FOGM01000009.1"/>
</dbReference>
<gene>
    <name evidence="2" type="ORF">SAMN04487840_10962</name>
</gene>
<dbReference type="AlphaFoldDB" id="A0A1H9S8D5"/>
<evidence type="ECO:0000256" key="1">
    <source>
        <dbReference type="SAM" id="Phobius"/>
    </source>
</evidence>
<keyword evidence="1" id="KW-1133">Transmembrane helix</keyword>
<reference evidence="2 3" key="1">
    <citation type="submission" date="2016-10" db="EMBL/GenBank/DDBJ databases">
        <authorList>
            <person name="de Groot N.N."/>
        </authorList>
    </citation>
    <scope>NUCLEOTIDE SEQUENCE [LARGE SCALE GENOMIC DNA]</scope>
    <source>
        <strain evidence="2 3">VTM2R47</strain>
    </source>
</reference>
<organism evidence="2 3">
    <name type="scientific">Streptococcus gallolyticus</name>
    <dbReference type="NCBI Taxonomy" id="315405"/>
    <lineage>
        <taxon>Bacteria</taxon>
        <taxon>Bacillati</taxon>
        <taxon>Bacillota</taxon>
        <taxon>Bacilli</taxon>
        <taxon>Lactobacillales</taxon>
        <taxon>Streptococcaceae</taxon>
        <taxon>Streptococcus</taxon>
    </lineage>
</organism>